<evidence type="ECO:0000256" key="2">
    <source>
        <dbReference type="ARBA" id="ARBA00022692"/>
    </source>
</evidence>
<keyword evidence="11" id="KW-1185">Reference proteome</keyword>
<feature type="domain" description="GGDEF" evidence="9">
    <location>
        <begin position="397"/>
        <end position="530"/>
    </location>
</feature>
<organism evidence="10 11">
    <name type="scientific">Winogradskya consettensis</name>
    <dbReference type="NCBI Taxonomy" id="113560"/>
    <lineage>
        <taxon>Bacteria</taxon>
        <taxon>Bacillati</taxon>
        <taxon>Actinomycetota</taxon>
        <taxon>Actinomycetes</taxon>
        <taxon>Micromonosporales</taxon>
        <taxon>Micromonosporaceae</taxon>
        <taxon>Winogradskya</taxon>
    </lineage>
</organism>
<dbReference type="PROSITE" id="PS50839">
    <property type="entry name" value="CHASE"/>
    <property type="match status" value="1"/>
</dbReference>
<dbReference type="PANTHER" id="PTHR44757:SF2">
    <property type="entry name" value="BIOFILM ARCHITECTURE MAINTENANCE PROTEIN MBAA"/>
    <property type="match status" value="1"/>
</dbReference>
<reference evidence="10" key="1">
    <citation type="submission" date="2021-03" db="EMBL/GenBank/DDBJ databases">
        <title>Whole genome shotgun sequence of Actinoplanes consettensis NBRC 14913.</title>
        <authorList>
            <person name="Komaki H."/>
            <person name="Tamura T."/>
        </authorList>
    </citation>
    <scope>NUCLEOTIDE SEQUENCE</scope>
    <source>
        <strain evidence="10">NBRC 14913</strain>
    </source>
</reference>
<dbReference type="EMBL" id="BOQP01000043">
    <property type="protein sequence ID" value="GIM80809.1"/>
    <property type="molecule type" value="Genomic_DNA"/>
</dbReference>
<dbReference type="PANTHER" id="PTHR44757">
    <property type="entry name" value="DIGUANYLATE CYCLASE DGCP"/>
    <property type="match status" value="1"/>
</dbReference>
<dbReference type="Gene3D" id="3.30.450.350">
    <property type="entry name" value="CHASE domain"/>
    <property type="match status" value="1"/>
</dbReference>
<keyword evidence="3 6" id="KW-1133">Transmembrane helix</keyword>
<dbReference type="InterPro" id="IPR035919">
    <property type="entry name" value="EAL_sf"/>
</dbReference>
<dbReference type="InterPro" id="IPR006189">
    <property type="entry name" value="CHASE_dom"/>
</dbReference>
<dbReference type="SMART" id="SM00267">
    <property type="entry name" value="GGDEF"/>
    <property type="match status" value="1"/>
</dbReference>
<dbReference type="Pfam" id="PF00563">
    <property type="entry name" value="EAL"/>
    <property type="match status" value="1"/>
</dbReference>
<proteinExistence type="predicted"/>
<dbReference type="GO" id="GO:0016020">
    <property type="term" value="C:membrane"/>
    <property type="evidence" value="ECO:0007669"/>
    <property type="project" value="UniProtKB-SubCell"/>
</dbReference>
<dbReference type="PROSITE" id="PS50883">
    <property type="entry name" value="EAL"/>
    <property type="match status" value="1"/>
</dbReference>
<dbReference type="SUPFAM" id="SSF141868">
    <property type="entry name" value="EAL domain-like"/>
    <property type="match status" value="1"/>
</dbReference>
<evidence type="ECO:0000259" key="7">
    <source>
        <dbReference type="PROSITE" id="PS50839"/>
    </source>
</evidence>
<keyword evidence="4 6" id="KW-0472">Membrane</keyword>
<protein>
    <recommendedName>
        <fullName evidence="12">Diguanylate cyclase/phosphodiesterase</fullName>
    </recommendedName>
</protein>
<dbReference type="InterPro" id="IPR042240">
    <property type="entry name" value="CHASE_sf"/>
</dbReference>
<evidence type="ECO:0000259" key="8">
    <source>
        <dbReference type="PROSITE" id="PS50883"/>
    </source>
</evidence>
<feature type="transmembrane region" description="Helical" evidence="6">
    <location>
        <begin position="309"/>
        <end position="329"/>
    </location>
</feature>
<comment type="subcellular location">
    <subcellularLocation>
        <location evidence="1">Membrane</location>
    </subcellularLocation>
</comment>
<evidence type="ECO:0000313" key="11">
    <source>
        <dbReference type="Proteomes" id="UP000680865"/>
    </source>
</evidence>
<name>A0A919SZZ9_9ACTN</name>
<dbReference type="Pfam" id="PF03924">
    <property type="entry name" value="CHASE"/>
    <property type="match status" value="1"/>
</dbReference>
<evidence type="ECO:0000313" key="10">
    <source>
        <dbReference type="EMBL" id="GIM80809.1"/>
    </source>
</evidence>
<evidence type="ECO:0000259" key="9">
    <source>
        <dbReference type="PROSITE" id="PS50887"/>
    </source>
</evidence>
<dbReference type="GO" id="GO:0003824">
    <property type="term" value="F:catalytic activity"/>
    <property type="evidence" value="ECO:0007669"/>
    <property type="project" value="UniProtKB-ARBA"/>
</dbReference>
<feature type="coiled-coil region" evidence="5">
    <location>
        <begin position="339"/>
        <end position="373"/>
    </location>
</feature>
<feature type="domain" description="CHASE" evidence="7">
    <location>
        <begin position="135"/>
        <end position="236"/>
    </location>
</feature>
<dbReference type="Gene3D" id="3.30.70.270">
    <property type="match status" value="1"/>
</dbReference>
<keyword evidence="2 6" id="KW-0812">Transmembrane</keyword>
<dbReference type="InterPro" id="IPR001633">
    <property type="entry name" value="EAL_dom"/>
</dbReference>
<dbReference type="SMART" id="SM01079">
    <property type="entry name" value="CHASE"/>
    <property type="match status" value="1"/>
</dbReference>
<dbReference type="PROSITE" id="PS50887">
    <property type="entry name" value="GGDEF"/>
    <property type="match status" value="1"/>
</dbReference>
<evidence type="ECO:0000256" key="3">
    <source>
        <dbReference type="ARBA" id="ARBA00022989"/>
    </source>
</evidence>
<keyword evidence="5" id="KW-0175">Coiled coil</keyword>
<dbReference type="NCBIfam" id="TIGR00254">
    <property type="entry name" value="GGDEF"/>
    <property type="match status" value="1"/>
</dbReference>
<dbReference type="InterPro" id="IPR043128">
    <property type="entry name" value="Rev_trsase/Diguanyl_cyclase"/>
</dbReference>
<dbReference type="InterPro" id="IPR000160">
    <property type="entry name" value="GGDEF_dom"/>
</dbReference>
<dbReference type="InterPro" id="IPR052155">
    <property type="entry name" value="Biofilm_reg_signaling"/>
</dbReference>
<dbReference type="Proteomes" id="UP000680865">
    <property type="component" value="Unassembled WGS sequence"/>
</dbReference>
<evidence type="ECO:0000256" key="5">
    <source>
        <dbReference type="SAM" id="Coils"/>
    </source>
</evidence>
<sequence>MTGASVRRRRWFGLAVVLLVLMAGGSGTAVATILVHRAEEHNATQAMDNYTTLVCRSVLDEVQTYSDAIEDVAGGINAQNDFNQEDFSTITAGLSPVRLPGASYVGLVVPATATEVPAVQSYWRARGAEGLVLKPQTAVDEHNFIIFSHSFDGMPTHPGLDMTLSGAAIDAMTTARRSGEVAISQAYVLIRDRGLPKAQQQMAFLITMPIYAKGGNGLKGQLRGWVVMGVHLNDFVRLSIAAQAQNAVSADLAERVAGQDIPIVRVGEADAKSDLARRRTLFVGQREWRLTIHPTERLLSTSDRRMDSIAFVVGSVVTLLMAALVAVLVTGRNRAMTRVEEATSALRSDIRQRQEVERQLREREDELRRLALHDPLTGLANRTALEARLGAALGHDDRIGLLLIDLNGFKPINDVYGHDAGDLVLTEFSRLLRDAVRTDDVVARIGGDEFVVLLADVPDEPHAMIVAQRILASAAATPVRIGEDTLPIRASIGVTIARPSDTAKELQRRADVAMYHAKRTGSHNAAVHDPSMIDRRAADAALGDDISVALERGELFAVYQPIVDLDDGTPVAAETLLRWQHPRHGLVPPDRFIPLAERNGSIAAIGLWVLEQACRQACEWDVRYVSVNMSPRQLQEPAIVHDVLAVLRRTGLAPSRLVLEVTESVIVDEAAGIPALRELRSYGIRIAIDDFGTGYSSLHYLTRMPVDILKIDRSFVNELNGTAEGAAVTEAVLRLSQALHLTTIAEGIETPAQAKELRALGCDTGQGYLYARPSAAAELEGFAVPSGGQPVLP</sequence>
<dbReference type="CDD" id="cd01949">
    <property type="entry name" value="GGDEF"/>
    <property type="match status" value="1"/>
</dbReference>
<dbReference type="GO" id="GO:0007165">
    <property type="term" value="P:signal transduction"/>
    <property type="evidence" value="ECO:0007669"/>
    <property type="project" value="UniProtKB-ARBA"/>
</dbReference>
<evidence type="ECO:0000256" key="1">
    <source>
        <dbReference type="ARBA" id="ARBA00004370"/>
    </source>
</evidence>
<dbReference type="SMART" id="SM00052">
    <property type="entry name" value="EAL"/>
    <property type="match status" value="1"/>
</dbReference>
<dbReference type="Gene3D" id="3.20.20.450">
    <property type="entry name" value="EAL domain"/>
    <property type="match status" value="1"/>
</dbReference>
<dbReference type="RefSeq" id="WP_244876538.1">
    <property type="nucleotide sequence ID" value="NZ_BAAATW010000001.1"/>
</dbReference>
<dbReference type="SUPFAM" id="SSF55073">
    <property type="entry name" value="Nucleotide cyclase"/>
    <property type="match status" value="1"/>
</dbReference>
<evidence type="ECO:0000256" key="6">
    <source>
        <dbReference type="SAM" id="Phobius"/>
    </source>
</evidence>
<evidence type="ECO:0008006" key="12">
    <source>
        <dbReference type="Google" id="ProtNLM"/>
    </source>
</evidence>
<dbReference type="CDD" id="cd01948">
    <property type="entry name" value="EAL"/>
    <property type="match status" value="1"/>
</dbReference>
<accession>A0A919SZZ9</accession>
<dbReference type="InterPro" id="IPR029787">
    <property type="entry name" value="Nucleotide_cyclase"/>
</dbReference>
<gene>
    <name evidence="10" type="ORF">Aco04nite_72850</name>
</gene>
<comment type="caution">
    <text evidence="10">The sequence shown here is derived from an EMBL/GenBank/DDBJ whole genome shotgun (WGS) entry which is preliminary data.</text>
</comment>
<feature type="domain" description="EAL" evidence="8">
    <location>
        <begin position="539"/>
        <end position="787"/>
    </location>
</feature>
<evidence type="ECO:0000256" key="4">
    <source>
        <dbReference type="ARBA" id="ARBA00023136"/>
    </source>
</evidence>
<dbReference type="AlphaFoldDB" id="A0A919SZZ9"/>
<dbReference type="Pfam" id="PF00990">
    <property type="entry name" value="GGDEF"/>
    <property type="match status" value="1"/>
</dbReference>